<name>A0A292PZI0_9PEZI</name>
<dbReference type="InterPro" id="IPR011701">
    <property type="entry name" value="MFS"/>
</dbReference>
<feature type="transmembrane region" description="Helical" evidence="4">
    <location>
        <begin position="460"/>
        <end position="483"/>
    </location>
</feature>
<keyword evidence="4" id="KW-0812">Transmembrane</keyword>
<feature type="domain" description="Rhodopsin" evidence="5">
    <location>
        <begin position="38"/>
        <end position="317"/>
    </location>
</feature>
<dbReference type="Gene3D" id="1.20.1250.20">
    <property type="entry name" value="MFS general substrate transporter like domains"/>
    <property type="match status" value="2"/>
</dbReference>
<keyword evidence="4" id="KW-0472">Membrane</keyword>
<proteinExistence type="predicted"/>
<feature type="transmembrane region" description="Helical" evidence="4">
    <location>
        <begin position="537"/>
        <end position="556"/>
    </location>
</feature>
<evidence type="ECO:0000313" key="6">
    <source>
        <dbReference type="EMBL" id="CUS12976.1"/>
    </source>
</evidence>
<feature type="transmembrane region" description="Helical" evidence="4">
    <location>
        <begin position="676"/>
        <end position="696"/>
    </location>
</feature>
<comment type="subcellular location">
    <subcellularLocation>
        <location evidence="1">Cell inner membrane</location>
        <topology evidence="1">Multi-pass membrane protein</topology>
    </subcellularLocation>
</comment>
<feature type="transmembrane region" description="Helical" evidence="4">
    <location>
        <begin position="376"/>
        <end position="393"/>
    </location>
</feature>
<keyword evidence="7" id="KW-1185">Reference proteome</keyword>
<dbReference type="PANTHER" id="PTHR43702">
    <property type="entry name" value="L-FUCOSE-PROTON SYMPORTER"/>
    <property type="match status" value="1"/>
</dbReference>
<protein>
    <recommendedName>
        <fullName evidence="5">Rhodopsin domain-containing protein</fullName>
    </recommendedName>
</protein>
<dbReference type="GO" id="GO:0005886">
    <property type="term" value="C:plasma membrane"/>
    <property type="evidence" value="ECO:0007669"/>
    <property type="project" value="UniProtKB-SubCell"/>
</dbReference>
<feature type="transmembrane region" description="Helical" evidence="4">
    <location>
        <begin position="650"/>
        <end position="669"/>
    </location>
</feature>
<feature type="transmembrane region" description="Helical" evidence="4">
    <location>
        <begin position="589"/>
        <end position="615"/>
    </location>
</feature>
<organism evidence="6 7">
    <name type="scientific">Tuber aestivum</name>
    <name type="common">summer truffle</name>
    <dbReference type="NCBI Taxonomy" id="59557"/>
    <lineage>
        <taxon>Eukaryota</taxon>
        <taxon>Fungi</taxon>
        <taxon>Dikarya</taxon>
        <taxon>Ascomycota</taxon>
        <taxon>Pezizomycotina</taxon>
        <taxon>Pezizomycetes</taxon>
        <taxon>Pezizales</taxon>
        <taxon>Tuberaceae</taxon>
        <taxon>Tuber</taxon>
    </lineage>
</organism>
<dbReference type="GO" id="GO:0022857">
    <property type="term" value="F:transmembrane transporter activity"/>
    <property type="evidence" value="ECO:0007669"/>
    <property type="project" value="InterPro"/>
</dbReference>
<dbReference type="SUPFAM" id="SSF103473">
    <property type="entry name" value="MFS general substrate transporter"/>
    <property type="match status" value="1"/>
</dbReference>
<sequence>MNTGTEGLDAHGGVGSRAPLLKASITGVVTLSFVTVLLRFVARGWIVRKVAMDDWLIALAWVLSFAMSLTICLATRFGLGDHRELPQDDLAAPLGKARFAYTLLYNPALMATKTSILVFYLGLSKNYKLLRIANWTTLAVVNVAGLILTLLIAFQCEPVSALFVFGIRGRVGWILLTIDDTQVSATFRSSLPPSFKCIPTYTMLYASGPVNLITDLAILVLPMPILTSLRLPKKQKIILIVLFAAGGFVTVIGIVRIYYFEKAVSTGLLNCESPRNFLIWPRLTKIGDGSLSFMWSSIEVNVGIFCASIPMIKPLAAKLFPSCIGVTSDGSATAGLIRPSAAPTGSSAGSRPPGFFNLPGPKCALALDLRESIRPVCLITGLFFIWGFAYGFVDTLNKRFEMLIDISTEQAYAIAPQLIGGPVLKRYGFKATIITGLTASGCGCLVFWPSGVLRSYEGFCTSMFLVGMGLATIECAANLFMILCGPSEYSEIRLNLVQGVQPVGTLLASIFASEVLPAVAENREGSPAETWLIDAQWIYLAFGLFTFILAFAFYYADIPEVRDSDFDPEQSRTDNPPKYLLTSEYGVGFVWAFLAQLFYVGAQEVVMSFSIIYLGKKIYEGSSHIRTGQGLFIAGRFIAAALMFAVKPRWILLAALCGGGIFSVLAMTVSGGQVHLGMLLMVWLFASSCFPTIFALSVRGLGVYSKDAAKHQITAVGAGAIFPGVYYAVVHNKGGGPWAAKYAMCVPTALFAGAATYPIYLCMRSKERERLRRVEKGTHPSGPSKMGGTTAVESEHVEVPGDC</sequence>
<dbReference type="PANTHER" id="PTHR43702:SF13">
    <property type="entry name" value="MONOSACCHARIDE TRANSPORTER, PUTATIVE (AFU_ORTHOLOGUE AFUA_4G06630)-RELATED"/>
    <property type="match status" value="1"/>
</dbReference>
<evidence type="ECO:0000256" key="1">
    <source>
        <dbReference type="ARBA" id="ARBA00004429"/>
    </source>
</evidence>
<feature type="transmembrane region" description="Helical" evidence="4">
    <location>
        <begin position="203"/>
        <end position="225"/>
    </location>
</feature>
<feature type="transmembrane region" description="Helical" evidence="4">
    <location>
        <begin position="427"/>
        <end position="448"/>
    </location>
</feature>
<feature type="region of interest" description="Disordered" evidence="3">
    <location>
        <begin position="772"/>
        <end position="803"/>
    </location>
</feature>
<feature type="transmembrane region" description="Helical" evidence="4">
    <location>
        <begin position="237"/>
        <end position="259"/>
    </location>
</feature>
<dbReference type="Pfam" id="PF07690">
    <property type="entry name" value="MFS_1"/>
    <property type="match status" value="1"/>
</dbReference>
<accession>A0A292PZI0</accession>
<dbReference type="Pfam" id="PF20684">
    <property type="entry name" value="Fung_rhodopsin"/>
    <property type="match status" value="1"/>
</dbReference>
<dbReference type="EMBL" id="LN890979">
    <property type="protein sequence ID" value="CUS12976.1"/>
    <property type="molecule type" value="Genomic_DNA"/>
</dbReference>
<gene>
    <name evidence="6" type="ORF">GSTUAT00002891001</name>
</gene>
<feature type="transmembrane region" description="Helical" evidence="4">
    <location>
        <begin position="54"/>
        <end position="79"/>
    </location>
</feature>
<dbReference type="InterPro" id="IPR050375">
    <property type="entry name" value="MFS_TsgA-like"/>
</dbReference>
<feature type="compositionally biased region" description="Basic and acidic residues" evidence="3">
    <location>
        <begin position="793"/>
        <end position="803"/>
    </location>
</feature>
<reference evidence="6" key="1">
    <citation type="submission" date="2015-10" db="EMBL/GenBank/DDBJ databases">
        <authorList>
            <person name="Regsiter A."/>
            <person name="william w."/>
        </authorList>
    </citation>
    <scope>NUCLEOTIDE SEQUENCE</scope>
    <source>
        <strain evidence="6">Montdore</strain>
    </source>
</reference>
<dbReference type="Proteomes" id="UP001412239">
    <property type="component" value="Unassembled WGS sequence"/>
</dbReference>
<evidence type="ECO:0000256" key="3">
    <source>
        <dbReference type="SAM" id="MobiDB-lite"/>
    </source>
</evidence>
<dbReference type="InterPro" id="IPR049326">
    <property type="entry name" value="Rhodopsin_dom_fungi"/>
</dbReference>
<feature type="transmembrane region" description="Helical" evidence="4">
    <location>
        <begin position="20"/>
        <end position="42"/>
    </location>
</feature>
<keyword evidence="2" id="KW-1003">Cell membrane</keyword>
<keyword evidence="4" id="KW-1133">Transmembrane helix</keyword>
<feature type="transmembrane region" description="Helical" evidence="4">
    <location>
        <begin position="135"/>
        <end position="154"/>
    </location>
</feature>
<dbReference type="InterPro" id="IPR036259">
    <property type="entry name" value="MFS_trans_sf"/>
</dbReference>
<evidence type="ECO:0000313" key="7">
    <source>
        <dbReference type="Proteomes" id="UP001412239"/>
    </source>
</evidence>
<dbReference type="AlphaFoldDB" id="A0A292PZI0"/>
<evidence type="ECO:0000256" key="2">
    <source>
        <dbReference type="ARBA" id="ARBA00022475"/>
    </source>
</evidence>
<evidence type="ECO:0000256" key="4">
    <source>
        <dbReference type="SAM" id="Phobius"/>
    </source>
</evidence>
<evidence type="ECO:0000259" key="5">
    <source>
        <dbReference type="Pfam" id="PF20684"/>
    </source>
</evidence>
<feature type="transmembrane region" description="Helical" evidence="4">
    <location>
        <begin position="739"/>
        <end position="763"/>
    </location>
</feature>
<feature type="transmembrane region" description="Helical" evidence="4">
    <location>
        <begin position="99"/>
        <end position="123"/>
    </location>
</feature>